<keyword evidence="1" id="KW-1133">Transmembrane helix</keyword>
<dbReference type="AlphaFoldDB" id="A0A2N3HR44"/>
<evidence type="ECO:0000256" key="2">
    <source>
        <dbReference type="SAM" id="SignalP"/>
    </source>
</evidence>
<name>A0A2N3HR44_9BACT</name>
<sequence length="490" mass="56667">MKKFTLLFLLLLFVNSSYSQDILLEQDIYLRSYLSDKRDVYPVVDDFSGKITLFLIDSDTINALTYNKTYKPLNTFKCQRPSGKFKILIGHTVDQNNYNLFFTNKRNKEFLVKSIDLINNTSKEYRIPFKLNTEEYLQSICYKNKLYILSRTNYSSIYKLRVFEDNKLGICIEHDFTEILSPNSEPYRIADDLYDSPDRSATMTSFKKIEYNNPNSLDITSEQYKVYCYDDQIVLSFDNEKDKTKLITINLNNYTYKIKNYNQDPLDHSNRTNALSNSYIHMDKLYQLIVNKKELCLTINSLKTDSLLKTYRVKGEDEISFKNSALIQEIDGKGFTDSERELGKTKQVLRKLLAGSLGISVYETGNKLEVLLGGIKASPSTGNMIAMGLVGAVAIPLASGGAYYAVPNYTMNSYSSYTNSRSVYFKCLFDKQNLEHIVGDPSQNPFDKIKEFLDTIKTPQTTQTIFKINNHFVLGYYLSDEKKYYLRKFE</sequence>
<keyword evidence="1" id="KW-0812">Transmembrane</keyword>
<keyword evidence="1" id="KW-0472">Membrane</keyword>
<gene>
    <name evidence="3" type="ORF">BZG02_18885</name>
</gene>
<dbReference type="EMBL" id="MVDD01000024">
    <property type="protein sequence ID" value="PKQ60531.1"/>
    <property type="molecule type" value="Genomic_DNA"/>
</dbReference>
<keyword evidence="2" id="KW-0732">Signal</keyword>
<reference evidence="3 4" key="1">
    <citation type="journal article" date="2017" name="Front. Microbiol.">
        <title>Labilibaculum manganireducens gen. nov., sp. nov. and Labilibaculum filiforme sp. nov., Novel Bacteroidetes Isolated from Subsurface Sediments of the Baltic Sea.</title>
        <authorList>
            <person name="Vandieken V."/>
            <person name="Marshall I.P."/>
            <person name="Niemann H."/>
            <person name="Engelen B."/>
            <person name="Cypionka H."/>
        </authorList>
    </citation>
    <scope>NUCLEOTIDE SEQUENCE [LARGE SCALE GENOMIC DNA]</scope>
    <source>
        <strain evidence="3 4">59.16B</strain>
    </source>
</reference>
<feature type="chain" id="PRO_5014736127" evidence="2">
    <location>
        <begin position="20"/>
        <end position="490"/>
    </location>
</feature>
<evidence type="ECO:0000256" key="1">
    <source>
        <dbReference type="SAM" id="Phobius"/>
    </source>
</evidence>
<evidence type="ECO:0000313" key="4">
    <source>
        <dbReference type="Proteomes" id="UP000233535"/>
    </source>
</evidence>
<proteinExistence type="predicted"/>
<organism evidence="3 4">
    <name type="scientific">Labilibaculum filiforme</name>
    <dbReference type="NCBI Taxonomy" id="1940526"/>
    <lineage>
        <taxon>Bacteria</taxon>
        <taxon>Pseudomonadati</taxon>
        <taxon>Bacteroidota</taxon>
        <taxon>Bacteroidia</taxon>
        <taxon>Marinilabiliales</taxon>
        <taxon>Marinifilaceae</taxon>
        <taxon>Labilibaculum</taxon>
    </lineage>
</organism>
<feature type="transmembrane region" description="Helical" evidence="1">
    <location>
        <begin position="384"/>
        <end position="406"/>
    </location>
</feature>
<dbReference type="OrthoDB" id="912496at2"/>
<protein>
    <submittedName>
        <fullName evidence="3">Uncharacterized protein</fullName>
    </submittedName>
</protein>
<dbReference type="Proteomes" id="UP000233535">
    <property type="component" value="Unassembled WGS sequence"/>
</dbReference>
<feature type="signal peptide" evidence="2">
    <location>
        <begin position="1"/>
        <end position="19"/>
    </location>
</feature>
<accession>A0A2N3HR44</accession>
<comment type="caution">
    <text evidence="3">The sequence shown here is derived from an EMBL/GenBank/DDBJ whole genome shotgun (WGS) entry which is preliminary data.</text>
</comment>
<keyword evidence="4" id="KW-1185">Reference proteome</keyword>
<dbReference type="RefSeq" id="WP_101263315.1">
    <property type="nucleotide sequence ID" value="NZ_MVDD01000024.1"/>
</dbReference>
<evidence type="ECO:0000313" key="3">
    <source>
        <dbReference type="EMBL" id="PKQ60531.1"/>
    </source>
</evidence>